<evidence type="ECO:0000256" key="13">
    <source>
        <dbReference type="SAM" id="Phobius"/>
    </source>
</evidence>
<dbReference type="GO" id="GO:0005886">
    <property type="term" value="C:plasma membrane"/>
    <property type="evidence" value="ECO:0007669"/>
    <property type="project" value="UniProtKB-SubCell"/>
</dbReference>
<gene>
    <name evidence="15" type="ORF">FB563_6342</name>
</gene>
<comment type="subcellular location">
    <subcellularLocation>
        <location evidence="2">Cell membrane</location>
        <topology evidence="2">Multi-pass membrane protein</topology>
    </subcellularLocation>
</comment>
<evidence type="ECO:0000256" key="12">
    <source>
        <dbReference type="SAM" id="MobiDB-lite"/>
    </source>
</evidence>
<proteinExistence type="predicted"/>
<keyword evidence="5 13" id="KW-0812">Transmembrane</keyword>
<dbReference type="EMBL" id="VFNX01000002">
    <property type="protein sequence ID" value="TQK86232.1"/>
    <property type="molecule type" value="Genomic_DNA"/>
</dbReference>
<evidence type="ECO:0000256" key="8">
    <source>
        <dbReference type="ARBA" id="ARBA00022833"/>
    </source>
</evidence>
<dbReference type="InterPro" id="IPR001915">
    <property type="entry name" value="Peptidase_M48"/>
</dbReference>
<keyword evidence="16" id="KW-1185">Reference proteome</keyword>
<evidence type="ECO:0000256" key="5">
    <source>
        <dbReference type="ARBA" id="ARBA00022692"/>
    </source>
</evidence>
<feature type="domain" description="Peptidase M48" evidence="14">
    <location>
        <begin position="87"/>
        <end position="321"/>
    </location>
</feature>
<dbReference type="GO" id="GO:0006508">
    <property type="term" value="P:proteolysis"/>
    <property type="evidence" value="ECO:0007669"/>
    <property type="project" value="UniProtKB-KW"/>
</dbReference>
<dbReference type="InterPro" id="IPR050083">
    <property type="entry name" value="HtpX_protease"/>
</dbReference>
<evidence type="ECO:0000256" key="1">
    <source>
        <dbReference type="ARBA" id="ARBA00001947"/>
    </source>
</evidence>
<evidence type="ECO:0000256" key="9">
    <source>
        <dbReference type="ARBA" id="ARBA00022989"/>
    </source>
</evidence>
<keyword evidence="4 15" id="KW-0645">Protease</keyword>
<keyword evidence="8" id="KW-0862">Zinc</keyword>
<feature type="transmembrane region" description="Helical" evidence="13">
    <location>
        <begin position="137"/>
        <end position="157"/>
    </location>
</feature>
<dbReference type="Gene3D" id="3.30.2010.10">
    <property type="entry name" value="Metalloproteases ('zincins'), catalytic domain"/>
    <property type="match status" value="1"/>
</dbReference>
<name>A0A542THB1_9ACTN</name>
<accession>A0A542THB1</accession>
<dbReference type="AlphaFoldDB" id="A0A542THB1"/>
<keyword evidence="9 13" id="KW-1133">Transmembrane helix</keyword>
<comment type="cofactor">
    <cofactor evidence="1">
        <name>Zn(2+)</name>
        <dbReference type="ChEBI" id="CHEBI:29105"/>
    </cofactor>
</comment>
<evidence type="ECO:0000256" key="7">
    <source>
        <dbReference type="ARBA" id="ARBA00022801"/>
    </source>
</evidence>
<keyword evidence="11 13" id="KW-0472">Membrane</keyword>
<keyword evidence="6" id="KW-0479">Metal-binding</keyword>
<feature type="compositionally biased region" description="Basic residues" evidence="12">
    <location>
        <begin position="688"/>
        <end position="704"/>
    </location>
</feature>
<feature type="region of interest" description="Disordered" evidence="12">
    <location>
        <begin position="515"/>
        <end position="618"/>
    </location>
</feature>
<dbReference type="PANTHER" id="PTHR43221:SF1">
    <property type="entry name" value="PROTEASE HTPX"/>
    <property type="match status" value="1"/>
</dbReference>
<dbReference type="GO" id="GO:0004222">
    <property type="term" value="F:metalloendopeptidase activity"/>
    <property type="evidence" value="ECO:0007669"/>
    <property type="project" value="InterPro"/>
</dbReference>
<keyword evidence="3" id="KW-1003">Cell membrane</keyword>
<comment type="caution">
    <text evidence="15">The sequence shown here is derived from an EMBL/GenBank/DDBJ whole genome shotgun (WGS) entry which is preliminary data.</text>
</comment>
<dbReference type="PANTHER" id="PTHR43221">
    <property type="entry name" value="PROTEASE HTPX"/>
    <property type="match status" value="1"/>
</dbReference>
<evidence type="ECO:0000313" key="15">
    <source>
        <dbReference type="EMBL" id="TQK86232.1"/>
    </source>
</evidence>
<evidence type="ECO:0000256" key="2">
    <source>
        <dbReference type="ARBA" id="ARBA00004651"/>
    </source>
</evidence>
<evidence type="ECO:0000256" key="6">
    <source>
        <dbReference type="ARBA" id="ARBA00022723"/>
    </source>
</evidence>
<dbReference type="GO" id="GO:0046872">
    <property type="term" value="F:metal ion binding"/>
    <property type="evidence" value="ECO:0007669"/>
    <property type="project" value="UniProtKB-KW"/>
</dbReference>
<evidence type="ECO:0000259" key="14">
    <source>
        <dbReference type="Pfam" id="PF01435"/>
    </source>
</evidence>
<evidence type="ECO:0000256" key="11">
    <source>
        <dbReference type="ARBA" id="ARBA00023136"/>
    </source>
</evidence>
<reference evidence="15 16" key="1">
    <citation type="submission" date="2019-06" db="EMBL/GenBank/DDBJ databases">
        <title>Sequencing the genomes of 1000 actinobacteria strains.</title>
        <authorList>
            <person name="Klenk H.-P."/>
        </authorList>
    </citation>
    <scope>NUCLEOTIDE SEQUENCE [LARGE SCALE GENOMIC DNA]</scope>
    <source>
        <strain evidence="15 16">DSM 41929</strain>
    </source>
</reference>
<feature type="compositionally biased region" description="Basic and acidic residues" evidence="12">
    <location>
        <begin position="654"/>
        <end position="672"/>
    </location>
</feature>
<evidence type="ECO:0000256" key="3">
    <source>
        <dbReference type="ARBA" id="ARBA00022475"/>
    </source>
</evidence>
<keyword evidence="10" id="KW-0482">Metalloprotease</keyword>
<feature type="transmembrane region" description="Helical" evidence="13">
    <location>
        <begin position="45"/>
        <end position="70"/>
    </location>
</feature>
<dbReference type="CDD" id="cd07328">
    <property type="entry name" value="M48_Ste24p_like"/>
    <property type="match status" value="1"/>
</dbReference>
<dbReference type="Pfam" id="PF01435">
    <property type="entry name" value="Peptidase_M48"/>
    <property type="match status" value="1"/>
</dbReference>
<sequence>MTFRLRAVRALVLLAGFYLMGVVLLSAMAALDWLLVTRLFTAPAAWLEGMVLTVTVLLAAAILRGMFVFLRAGRLGPVPRAVAVTPQDQPELWEQVRAAAEVTGERPPDELYLVAEVNAGVAEQNRLLGLLPGRRRMFLGLPLLAGLTVPQLCAVLAHEFGHYGNLDTRLGGVTMRGRKAVLHTVEAFREGSTRLHYAIGTLYVGYARMFLRTSQSVARHQELAADQMAARHAGRDATAAALRVLPVLAAAHTHYLETYAAMGGPLGALPPVGEVHGGFQRLLAARTGERLAALSAGQRPPRPHEYDSHPPTAERIALIEKLPADDRADGSADEPAALTLLHDPERMFAALEARTLPQEAARLRRMSWDDLVMARALADAEGWSRPLRVAVARALRSSAQGADSTVTVRREATAEGVVNDQLPGLEEILDAFDRGLLWMAVADRMPKPHQAARLIGPPARNFIRPKVFDGLAGMVHLRLAEAGHATPDIAWSGQPGLALPELWEKGMDDALDAAVADTPDTAPPARPAQDASHSRERPLNQRLHVGHLCCHARPPAPRRRVPRPPAGRPPPARRQGPGRWARSSRRCWCSTGSASAAARIAGPRRRRLPGHRLPLPARGHLRVPGLLCEGPAVLARQFRQQPEHERPGPAPGFHTDEPSRDAAHQGLERFRDLSPSINSGVESSGGHVRNRRRVHGRQIHRRLGCRSAIGSRPTRHQCRAGCATERGRQRRDRRLVRPGPPLRHGQGRQPLR</sequence>
<feature type="compositionally biased region" description="Pro residues" evidence="12">
    <location>
        <begin position="563"/>
        <end position="572"/>
    </location>
</feature>
<evidence type="ECO:0000256" key="10">
    <source>
        <dbReference type="ARBA" id="ARBA00023049"/>
    </source>
</evidence>
<dbReference type="Proteomes" id="UP000318103">
    <property type="component" value="Unassembled WGS sequence"/>
</dbReference>
<evidence type="ECO:0000256" key="4">
    <source>
        <dbReference type="ARBA" id="ARBA00022670"/>
    </source>
</evidence>
<feature type="region of interest" description="Disordered" evidence="12">
    <location>
        <begin position="640"/>
        <end position="752"/>
    </location>
</feature>
<organism evidence="15 16">
    <name type="scientific">Streptomyces puniciscabiei</name>
    <dbReference type="NCBI Taxonomy" id="164348"/>
    <lineage>
        <taxon>Bacteria</taxon>
        <taxon>Bacillati</taxon>
        <taxon>Actinomycetota</taxon>
        <taxon>Actinomycetes</taxon>
        <taxon>Kitasatosporales</taxon>
        <taxon>Streptomycetaceae</taxon>
        <taxon>Streptomyces</taxon>
    </lineage>
</organism>
<protein>
    <submittedName>
        <fullName evidence="15">Zn-dependent protease with chaperone function</fullName>
    </submittedName>
</protein>
<keyword evidence="7" id="KW-0378">Hydrolase</keyword>
<evidence type="ECO:0000313" key="16">
    <source>
        <dbReference type="Proteomes" id="UP000318103"/>
    </source>
</evidence>
<feature type="compositionally biased region" description="Low complexity" evidence="12">
    <location>
        <begin position="573"/>
        <end position="601"/>
    </location>
</feature>